<dbReference type="InterPro" id="IPR035897">
    <property type="entry name" value="Toll_tir_struct_dom_sf"/>
</dbReference>
<dbReference type="PROSITE" id="PS50104">
    <property type="entry name" value="TIR"/>
    <property type="match status" value="2"/>
</dbReference>
<sequence length="1026" mass="116959">MGLKTVETLSLPTIQGPCTIELLLGDITSLEMKDKVDLLIVSAFPNNYSAASKTLIHALDKNLNVDVSRLAADKELDLRKYFSCWLSKPLPEDMPFSRLACFERNLGSSIHDQIGDMFRGFMPIFNSQDTTVITPLLGTGNQGFGYIPVLNTMVESACNWMKIGLPLKCLKIVLHTSDINEISNSNKKCLERFKVLKKTWEKSTLSKISKKNHGNDVYISYCNTDSKKANLLKASLEKNNPNISIFNKRIKVDQDVWPEKVYSCMFGCKCIVIILTTSYLSSKFCQDEFNMALCYRRQAEDVILVPLYTETMENLPPVISNIQYMDCRLNENENIKEKFKSVSVDINKKLLPPLLSPTTAQAQTSKKTTYDIFVSYPTKNTEEMKIVYEILTEHNSDLKIFYDKMELETGSDWQQSIYKALECSKCCVILIAPAYFESLMCQEEFSIAIALSISEESTNPMVLVPVCIADVPSTPQWFGPLHMIDARGDCLVPVLSCLSPLLNKCYKNQTLQHEFSWMMSKSKLNNENISLLDQLSLLRQIQLEDNYELKGKKITAKVNYDIYKNPCKILFCFAPQDMKFAAILISILQDLFSEMQVLLFSTSIHDRLALLEEADVIVMFVCDDYFESSKSLEELNIAFNRQRKSKQKLLHFVCTEKIPTFLTYFQILPYNVVFSDSCWQTKRGKFVNTKGMVTVTVSEICGKYSYEIPEYMALQKLALDIISSVSTDSSDNKENLVNLFNIRPEETQVLSLEECIVTWQKEKSDDDDDVDEKENKKEEEREDEKEENKNGKEVNKEGEEDEKEEKEKNKNGKEVNKEGEEDEKEEKEKNKNGKEVNKEGEEDEKEETKNRKKEENVQVKEENTQIKITLVEENLESRNRKLEEDSTGINDNSGMDCNSSVSVCCVKRFSNGMTNPNSEAGNKSSTTTMDDMALKISVDDEDTENILNEEARNELSAENLPNENENENNELNDGIIPETESIPVQDVKSSKDVNNSSSSNTNKDENPCDNKATPIHRKSKHICIIL</sequence>
<feature type="compositionally biased region" description="Basic and acidic residues" evidence="1">
    <location>
        <begin position="805"/>
        <end position="818"/>
    </location>
</feature>
<dbReference type="OMA" id="CFETRGK"/>
<organism evidence="3">
    <name type="scientific">Octopus bimaculoides</name>
    <name type="common">California two-spotted octopus</name>
    <dbReference type="NCBI Taxonomy" id="37653"/>
    <lineage>
        <taxon>Eukaryota</taxon>
        <taxon>Metazoa</taxon>
        <taxon>Spiralia</taxon>
        <taxon>Lophotrochozoa</taxon>
        <taxon>Mollusca</taxon>
        <taxon>Cephalopoda</taxon>
        <taxon>Coleoidea</taxon>
        <taxon>Octopodiformes</taxon>
        <taxon>Octopoda</taxon>
        <taxon>Incirrata</taxon>
        <taxon>Octopodidae</taxon>
        <taxon>Octopus</taxon>
    </lineage>
</organism>
<reference evidence="3" key="1">
    <citation type="submission" date="2015-07" db="EMBL/GenBank/DDBJ databases">
        <title>MeaNS - Measles Nucleotide Surveillance Program.</title>
        <authorList>
            <person name="Tran T."/>
            <person name="Druce J."/>
        </authorList>
    </citation>
    <scope>NUCLEOTIDE SEQUENCE</scope>
    <source>
        <strain evidence="3">UCB-OBI-ISO-001</strain>
        <tissue evidence="3">Gonad</tissue>
    </source>
</reference>
<dbReference type="Pfam" id="PF13676">
    <property type="entry name" value="TIR_2"/>
    <property type="match status" value="2"/>
</dbReference>
<dbReference type="GO" id="GO:0000027">
    <property type="term" value="P:ribosomal large subunit assembly"/>
    <property type="evidence" value="ECO:0007669"/>
    <property type="project" value="TreeGrafter"/>
</dbReference>
<evidence type="ECO:0000259" key="2">
    <source>
        <dbReference type="PROSITE" id="PS50104"/>
    </source>
</evidence>
<feature type="compositionally biased region" description="Low complexity" evidence="1">
    <location>
        <begin position="992"/>
        <end position="1001"/>
    </location>
</feature>
<feature type="region of interest" description="Disordered" evidence="1">
    <location>
        <begin position="762"/>
        <end position="861"/>
    </location>
</feature>
<name>A0A0L8HY05_OCTBM</name>
<dbReference type="SUPFAM" id="SSF52200">
    <property type="entry name" value="Toll/Interleukin receptor TIR domain"/>
    <property type="match status" value="3"/>
</dbReference>
<feature type="compositionally biased region" description="Basic and acidic residues" evidence="1">
    <location>
        <begin position="786"/>
        <end position="797"/>
    </location>
</feature>
<gene>
    <name evidence="3" type="ORF">OCBIM_22002797mg</name>
</gene>
<feature type="region of interest" description="Disordered" evidence="1">
    <location>
        <begin position="951"/>
        <end position="1013"/>
    </location>
</feature>
<dbReference type="GO" id="GO:0030687">
    <property type="term" value="C:preribosome, large subunit precursor"/>
    <property type="evidence" value="ECO:0007669"/>
    <property type="project" value="TreeGrafter"/>
</dbReference>
<dbReference type="GO" id="GO:0019843">
    <property type="term" value="F:rRNA binding"/>
    <property type="evidence" value="ECO:0007669"/>
    <property type="project" value="TreeGrafter"/>
</dbReference>
<dbReference type="PANTHER" id="PTHR12661:SF5">
    <property type="entry name" value="SUPPRESSOR OF SWI4 1 HOMOLOG"/>
    <property type="match status" value="1"/>
</dbReference>
<dbReference type="InterPro" id="IPR000157">
    <property type="entry name" value="TIR_dom"/>
</dbReference>
<evidence type="ECO:0000256" key="1">
    <source>
        <dbReference type="SAM" id="MobiDB-lite"/>
    </source>
</evidence>
<accession>A0A0L8HY05</accession>
<dbReference type="AlphaFoldDB" id="A0A0L8HY05"/>
<proteinExistence type="predicted"/>
<feature type="compositionally biased region" description="Basic and acidic residues" evidence="1">
    <location>
        <begin position="826"/>
        <end position="839"/>
    </location>
</feature>
<evidence type="ECO:0000313" key="3">
    <source>
        <dbReference type="EMBL" id="KOF94076.1"/>
    </source>
</evidence>
<dbReference type="EMBL" id="KQ417037">
    <property type="protein sequence ID" value="KOF94077.1"/>
    <property type="molecule type" value="Genomic_DNA"/>
</dbReference>
<protein>
    <recommendedName>
        <fullName evidence="2">TIR domain-containing protein</fullName>
    </recommendedName>
</protein>
<dbReference type="GO" id="GO:0007165">
    <property type="term" value="P:signal transduction"/>
    <property type="evidence" value="ECO:0007669"/>
    <property type="project" value="InterPro"/>
</dbReference>
<feature type="compositionally biased region" description="Basic and acidic residues" evidence="1">
    <location>
        <begin position="846"/>
        <end position="861"/>
    </location>
</feature>
<feature type="domain" description="TIR" evidence="2">
    <location>
        <begin position="368"/>
        <end position="524"/>
    </location>
</feature>
<dbReference type="Gene3D" id="3.40.50.10140">
    <property type="entry name" value="Toll/interleukin-1 receptor homology (TIR) domain"/>
    <property type="match status" value="2"/>
</dbReference>
<feature type="domain" description="TIR" evidence="2">
    <location>
        <begin position="213"/>
        <end position="346"/>
    </location>
</feature>
<dbReference type="PANTHER" id="PTHR12661">
    <property type="entry name" value="PETER PAN-RELATED"/>
    <property type="match status" value="1"/>
</dbReference>
<dbReference type="OrthoDB" id="10037120at2759"/>
<dbReference type="InterPro" id="IPR045112">
    <property type="entry name" value="PPAN-like"/>
</dbReference>
<dbReference type="EMBL" id="KQ417037">
    <property type="protein sequence ID" value="KOF94076.1"/>
    <property type="molecule type" value="Genomic_DNA"/>
</dbReference>